<keyword evidence="1" id="KW-0812">Transmembrane</keyword>
<dbReference type="InterPro" id="IPR042495">
    <property type="entry name" value="PDGFRL"/>
</dbReference>
<dbReference type="Ensembl" id="ENSHCOT00000003407.1">
    <property type="protein sequence ID" value="ENSHCOP00000021524.1"/>
    <property type="gene ID" value="ENSHCOG00000008436.1"/>
</dbReference>
<evidence type="ECO:0000259" key="2">
    <source>
        <dbReference type="PROSITE" id="PS50835"/>
    </source>
</evidence>
<feature type="domain" description="Ig-like" evidence="2">
    <location>
        <begin position="121"/>
        <end position="203"/>
    </location>
</feature>
<protein>
    <recommendedName>
        <fullName evidence="2">Ig-like domain-containing protein</fullName>
    </recommendedName>
</protein>
<dbReference type="SUPFAM" id="SSF48726">
    <property type="entry name" value="Immunoglobulin"/>
    <property type="match status" value="2"/>
</dbReference>
<reference evidence="3" key="2">
    <citation type="submission" date="2025-09" db="UniProtKB">
        <authorList>
            <consortium name="Ensembl"/>
        </authorList>
    </citation>
    <scope>IDENTIFICATION</scope>
</reference>
<keyword evidence="1" id="KW-0472">Membrane</keyword>
<dbReference type="PANTHER" id="PTHR15360:SF4">
    <property type="entry name" value="PROTEIN KINASE DOMAIN-CONTAINING PROTEIN"/>
    <property type="match status" value="1"/>
</dbReference>
<proteinExistence type="predicted"/>
<keyword evidence="4" id="KW-1185">Reference proteome</keyword>
<reference evidence="3" key="1">
    <citation type="submission" date="2025-08" db="UniProtKB">
        <authorList>
            <consortium name="Ensembl"/>
        </authorList>
    </citation>
    <scope>IDENTIFICATION</scope>
</reference>
<dbReference type="PANTHER" id="PTHR15360">
    <property type="entry name" value="PLATELET-DERIVED GROWTH FACTOR RECEPTOR LIKE"/>
    <property type="match status" value="1"/>
</dbReference>
<dbReference type="OMA" id="LFNVTWR"/>
<dbReference type="GeneTree" id="ENSGT00940000178567"/>
<name>A0A3Q2YU35_HIPCM</name>
<dbReference type="InterPro" id="IPR013783">
    <property type="entry name" value="Ig-like_fold"/>
</dbReference>
<dbReference type="STRING" id="109280.ENSHCOP00000021524"/>
<organism evidence="3 4">
    <name type="scientific">Hippocampus comes</name>
    <name type="common">Tiger tail seahorse</name>
    <dbReference type="NCBI Taxonomy" id="109280"/>
    <lineage>
        <taxon>Eukaryota</taxon>
        <taxon>Metazoa</taxon>
        <taxon>Chordata</taxon>
        <taxon>Craniata</taxon>
        <taxon>Vertebrata</taxon>
        <taxon>Euteleostomi</taxon>
        <taxon>Actinopterygii</taxon>
        <taxon>Neopterygii</taxon>
        <taxon>Teleostei</taxon>
        <taxon>Neoteleostei</taxon>
        <taxon>Acanthomorphata</taxon>
        <taxon>Syngnathiaria</taxon>
        <taxon>Syngnathiformes</taxon>
        <taxon>Syngnathoidei</taxon>
        <taxon>Syngnathidae</taxon>
        <taxon>Hippocampus</taxon>
    </lineage>
</organism>
<dbReference type="InterPro" id="IPR036179">
    <property type="entry name" value="Ig-like_dom_sf"/>
</dbReference>
<dbReference type="InterPro" id="IPR007110">
    <property type="entry name" value="Ig-like_dom"/>
</dbReference>
<keyword evidence="1" id="KW-1133">Transmembrane helix</keyword>
<feature type="transmembrane region" description="Helical" evidence="1">
    <location>
        <begin position="33"/>
        <end position="57"/>
    </location>
</feature>
<dbReference type="AlphaFoldDB" id="A0A3Q2YU35"/>
<evidence type="ECO:0000256" key="1">
    <source>
        <dbReference type="SAM" id="Phobius"/>
    </source>
</evidence>
<evidence type="ECO:0000313" key="3">
    <source>
        <dbReference type="Ensembl" id="ENSHCOP00000021524.1"/>
    </source>
</evidence>
<dbReference type="PROSITE" id="PS50835">
    <property type="entry name" value="IG_LIKE"/>
    <property type="match status" value="2"/>
</dbReference>
<feature type="domain" description="Ig-like" evidence="2">
    <location>
        <begin position="27"/>
        <end position="112"/>
    </location>
</feature>
<dbReference type="CDD" id="cd00096">
    <property type="entry name" value="Ig"/>
    <property type="match status" value="1"/>
</dbReference>
<sequence length="235" mass="25684">VAVLVGLPEQGVSLELIPLASQVLLQPQSNFTVVSLSLFLCGLVTCSLVCLFVCSGWSEVSWRLPRQELEEGNAAVEKEGSRSVLQLFNVTWRNSGRYACEESASDQVREMDIFVPGRGDPTIISRPHEWFVPAGSGVVMKDGEEATIPCAVSDPLLNVSLYRRGDKTPASGPTYEPGRGFTGRLDDSSYVCVASSGSEETRSQVYYVFSVVGEFRPRATARIRTCPRRADSTPR</sequence>
<evidence type="ECO:0000313" key="4">
    <source>
        <dbReference type="Proteomes" id="UP000264820"/>
    </source>
</evidence>
<accession>A0A3Q2YU35</accession>
<dbReference type="Gene3D" id="2.60.40.10">
    <property type="entry name" value="Immunoglobulins"/>
    <property type="match status" value="2"/>
</dbReference>
<dbReference type="Proteomes" id="UP000264820">
    <property type="component" value="Unplaced"/>
</dbReference>